<comment type="caution">
    <text evidence="1">The sequence shown here is derived from an EMBL/GenBank/DDBJ whole genome shotgun (WGS) entry which is preliminary data.</text>
</comment>
<evidence type="ECO:0000313" key="2">
    <source>
        <dbReference type="Proteomes" id="UP000738349"/>
    </source>
</evidence>
<sequence>MADEAVFAHTAPTAEERDGYYYGLPSRPKLVARSSTDVWSHQHDGWSIGKNFGPVGHHAIAKPWNDSTSSLRRAIVQALEGIDWSTIDILRIGYERTHGFTGEEFAQPVTLLISVQKDSTTWAQGLPVVMRCREILQLHGIPDVHCEMRESHFIRGASSPGQAPASAPRLVGGQVDFPTETRGLWSEYPGLSIAAYGHPEREGTKCLYLRLKDSGKIVALTCRHVIFEASTVEPEFKHTDSDVQARHTIIQPGDLTLLHHKKSTSKLIDAIDIRINELESHPTMPENTKRRMMQQARDSLWPLVRTKRDLSELENSARRIFGHVIYAPKFSVSTTDRNGSRLRDWALIELHAGKYTTPLDNLRNQVFVGDARRAERQVINACVSEGLTGISRILFDTQSHTVWLDGTLPETEMRKPFEEVRSLGKDPAILVAKHGAATGFTVGLATGIKSLIRHPLEDGPCFQSEEWCIIGQRRNSQGRREDFSSGGDSGSCVWDRNGRIGGMLAGGSGSGSNGAFDVSYATPMEWLLDDIKAHGYDVELV</sequence>
<dbReference type="EMBL" id="JAGMUV010000002">
    <property type="protein sequence ID" value="KAH7171509.1"/>
    <property type="molecule type" value="Genomic_DNA"/>
</dbReference>
<dbReference type="Proteomes" id="UP000738349">
    <property type="component" value="Unassembled WGS sequence"/>
</dbReference>
<dbReference type="OrthoDB" id="5424209at2759"/>
<accession>A0A9P9FS04</accession>
<gene>
    <name evidence="1" type="ORF">EDB81DRAFT_837954</name>
</gene>
<protein>
    <submittedName>
        <fullName evidence="1">Uncharacterized protein</fullName>
    </submittedName>
</protein>
<organism evidence="1 2">
    <name type="scientific">Dactylonectria macrodidyma</name>
    <dbReference type="NCBI Taxonomy" id="307937"/>
    <lineage>
        <taxon>Eukaryota</taxon>
        <taxon>Fungi</taxon>
        <taxon>Dikarya</taxon>
        <taxon>Ascomycota</taxon>
        <taxon>Pezizomycotina</taxon>
        <taxon>Sordariomycetes</taxon>
        <taxon>Hypocreomycetidae</taxon>
        <taxon>Hypocreales</taxon>
        <taxon>Nectriaceae</taxon>
        <taxon>Dactylonectria</taxon>
    </lineage>
</organism>
<reference evidence="1" key="1">
    <citation type="journal article" date="2021" name="Nat. Commun.">
        <title>Genetic determinants of endophytism in the Arabidopsis root mycobiome.</title>
        <authorList>
            <person name="Mesny F."/>
            <person name="Miyauchi S."/>
            <person name="Thiergart T."/>
            <person name="Pickel B."/>
            <person name="Atanasova L."/>
            <person name="Karlsson M."/>
            <person name="Huettel B."/>
            <person name="Barry K.W."/>
            <person name="Haridas S."/>
            <person name="Chen C."/>
            <person name="Bauer D."/>
            <person name="Andreopoulos W."/>
            <person name="Pangilinan J."/>
            <person name="LaButti K."/>
            <person name="Riley R."/>
            <person name="Lipzen A."/>
            <person name="Clum A."/>
            <person name="Drula E."/>
            <person name="Henrissat B."/>
            <person name="Kohler A."/>
            <person name="Grigoriev I.V."/>
            <person name="Martin F.M."/>
            <person name="Hacquard S."/>
        </authorList>
    </citation>
    <scope>NUCLEOTIDE SEQUENCE</scope>
    <source>
        <strain evidence="1">MPI-CAGE-AT-0147</strain>
    </source>
</reference>
<evidence type="ECO:0000313" key="1">
    <source>
        <dbReference type="EMBL" id="KAH7171509.1"/>
    </source>
</evidence>
<name>A0A9P9FS04_9HYPO</name>
<keyword evidence="2" id="KW-1185">Reference proteome</keyword>
<dbReference type="AlphaFoldDB" id="A0A9P9FS04"/>
<proteinExistence type="predicted"/>